<dbReference type="Pfam" id="PF00551">
    <property type="entry name" value="Formyl_trans_N"/>
    <property type="match status" value="1"/>
</dbReference>
<keyword evidence="2 4" id="KW-0808">Transferase</keyword>
<feature type="active site" description="Proton donor" evidence="4">
    <location>
        <position position="110"/>
    </location>
</feature>
<evidence type="ECO:0000259" key="5">
    <source>
        <dbReference type="Pfam" id="PF00551"/>
    </source>
</evidence>
<evidence type="ECO:0000256" key="3">
    <source>
        <dbReference type="ARBA" id="ARBA00022755"/>
    </source>
</evidence>
<dbReference type="GO" id="GO:0004644">
    <property type="term" value="F:phosphoribosylglycinamide formyltransferase activity"/>
    <property type="evidence" value="ECO:0007669"/>
    <property type="project" value="UniProtKB-EC"/>
</dbReference>
<evidence type="ECO:0000313" key="6">
    <source>
        <dbReference type="EMBL" id="MDJ1129277.1"/>
    </source>
</evidence>
<comment type="function">
    <text evidence="4">Catalyzes the transfer of a formyl group from 10-formyltetrahydrofolate to 5-phospho-ribosyl-glycinamide (GAR), producing 5-phospho-ribosyl-N-formylglycinamide (FGAR) and tetrahydrofolate.</text>
</comment>
<comment type="similarity">
    <text evidence="4">Belongs to the GART family.</text>
</comment>
<proteinExistence type="inferred from homology"/>
<comment type="catalytic activity">
    <reaction evidence="4">
        <text>N(1)-(5-phospho-beta-D-ribosyl)glycinamide + (6R)-10-formyltetrahydrofolate = N(2)-formyl-N(1)-(5-phospho-beta-D-ribosyl)glycinamide + (6S)-5,6,7,8-tetrahydrofolate + H(+)</text>
        <dbReference type="Rhea" id="RHEA:15053"/>
        <dbReference type="ChEBI" id="CHEBI:15378"/>
        <dbReference type="ChEBI" id="CHEBI:57453"/>
        <dbReference type="ChEBI" id="CHEBI:143788"/>
        <dbReference type="ChEBI" id="CHEBI:147286"/>
        <dbReference type="ChEBI" id="CHEBI:195366"/>
        <dbReference type="EC" id="2.1.2.2"/>
    </reaction>
</comment>
<sequence length="207" mass="22053">MTLKLGVLISGEGSNLQAVIDRIEAGSLDATIELVVSSRPSANGLKRAAKAGIQTLALSPELYTNPEVADEVIANQLLQRHVDYVVMAGYMRKVGPAILAAFPNSVLNLHPALLPSFPGAHAIEDAYLSGVKVTGVTVHIANAEYDQGPIIAQEPVRIEEGMSLGELEAAIHAVEHELYPDVLQLLAEDRVRMDELGVVHILPAGDD</sequence>
<dbReference type="EMBL" id="JASJEX010000002">
    <property type="protein sequence ID" value="MDJ1129277.1"/>
    <property type="molecule type" value="Genomic_DNA"/>
</dbReference>
<dbReference type="InterPro" id="IPR004607">
    <property type="entry name" value="GART"/>
</dbReference>
<dbReference type="Gene3D" id="3.40.50.170">
    <property type="entry name" value="Formyl transferase, N-terminal domain"/>
    <property type="match status" value="1"/>
</dbReference>
<comment type="caution">
    <text evidence="4">Lacks conserved residue(s) required for the propagation of feature annotation.</text>
</comment>
<dbReference type="EC" id="2.1.2.2" evidence="4"/>
<dbReference type="HAMAP" id="MF_01930">
    <property type="entry name" value="PurN"/>
    <property type="match status" value="1"/>
</dbReference>
<feature type="binding site" evidence="4">
    <location>
        <begin position="13"/>
        <end position="15"/>
    </location>
    <ligand>
        <name>N(1)-(5-phospho-beta-D-ribosyl)glycinamide</name>
        <dbReference type="ChEBI" id="CHEBI:143788"/>
    </ligand>
</feature>
<reference evidence="6" key="1">
    <citation type="submission" date="2023-05" db="EMBL/GenBank/DDBJ databases">
        <title>[olsenella] sp. nov., isolated from a pig farm feces dump.</title>
        <authorList>
            <person name="Chang Y.-H."/>
        </authorList>
    </citation>
    <scope>NUCLEOTIDE SEQUENCE</scope>
    <source>
        <strain evidence="6">YH-ols2217</strain>
    </source>
</reference>
<dbReference type="InterPro" id="IPR036477">
    <property type="entry name" value="Formyl_transf_N_sf"/>
</dbReference>
<dbReference type="RefSeq" id="WP_283713912.1">
    <property type="nucleotide sequence ID" value="NZ_JASJEW010000008.1"/>
</dbReference>
<comment type="caution">
    <text evidence="6">The sequence shown here is derived from an EMBL/GenBank/DDBJ whole genome shotgun (WGS) entry which is preliminary data.</text>
</comment>
<feature type="domain" description="Formyl transferase N-terminal" evidence="5">
    <location>
        <begin position="4"/>
        <end position="183"/>
    </location>
</feature>
<keyword evidence="7" id="KW-1185">Reference proteome</keyword>
<dbReference type="PANTHER" id="PTHR43369:SF2">
    <property type="entry name" value="PHOSPHORIBOSYLGLYCINAMIDE FORMYLTRANSFERASE"/>
    <property type="match status" value="1"/>
</dbReference>
<dbReference type="PANTHER" id="PTHR43369">
    <property type="entry name" value="PHOSPHORIBOSYLGLYCINAMIDE FORMYLTRANSFERASE"/>
    <property type="match status" value="1"/>
</dbReference>
<comment type="pathway">
    <text evidence="1 4">Purine metabolism; IMP biosynthesis via de novo pathway; N(2)-formyl-N(1)-(5-phospho-D-ribosyl)glycinamide from N(1)-(5-phospho-D-ribosyl)glycinamide (10-formyl THF route): step 1/1.</text>
</comment>
<evidence type="ECO:0000256" key="4">
    <source>
        <dbReference type="HAMAP-Rule" id="MF_01930"/>
    </source>
</evidence>
<dbReference type="SUPFAM" id="SSF53328">
    <property type="entry name" value="Formyltransferase"/>
    <property type="match status" value="1"/>
</dbReference>
<organism evidence="6 7">
    <name type="scientific">Kribbibacterium absianum</name>
    <dbReference type="NCBI Taxonomy" id="3044210"/>
    <lineage>
        <taxon>Bacteria</taxon>
        <taxon>Bacillati</taxon>
        <taxon>Actinomycetota</taxon>
        <taxon>Coriobacteriia</taxon>
        <taxon>Coriobacteriales</taxon>
        <taxon>Kribbibacteriaceae</taxon>
        <taxon>Kribbibacterium</taxon>
    </lineage>
</organism>
<protein>
    <recommendedName>
        <fullName evidence="4">Phosphoribosylglycinamide formyltransferase</fullName>
        <ecNumber evidence="4">2.1.2.2</ecNumber>
    </recommendedName>
    <alternativeName>
        <fullName evidence="4">5'-phosphoribosylglycinamide transformylase</fullName>
    </alternativeName>
    <alternativeName>
        <fullName evidence="4">GAR transformylase</fullName>
        <shortName evidence="4">GART</shortName>
    </alternativeName>
</protein>
<feature type="binding site" evidence="4">
    <location>
        <position position="108"/>
    </location>
    <ligand>
        <name>(6R)-10-formyltetrahydrofolate</name>
        <dbReference type="ChEBI" id="CHEBI:195366"/>
    </ligand>
</feature>
<dbReference type="CDD" id="cd08645">
    <property type="entry name" value="FMT_core_GART"/>
    <property type="match status" value="1"/>
</dbReference>
<evidence type="ECO:0000313" key="7">
    <source>
        <dbReference type="Proteomes" id="UP001431693"/>
    </source>
</evidence>
<accession>A0ABT6ZJN6</accession>
<dbReference type="NCBIfam" id="TIGR00639">
    <property type="entry name" value="PurN"/>
    <property type="match status" value="1"/>
</dbReference>
<gene>
    <name evidence="4 6" type="primary">purN</name>
    <name evidence="6" type="ORF">QJ043_04185</name>
</gene>
<name>A0ABT6ZJN6_9ACTN</name>
<feature type="site" description="Raises pKa of active site His" evidence="4">
    <location>
        <position position="146"/>
    </location>
</feature>
<evidence type="ECO:0000256" key="2">
    <source>
        <dbReference type="ARBA" id="ARBA00022679"/>
    </source>
</evidence>
<dbReference type="Proteomes" id="UP001431693">
    <property type="component" value="Unassembled WGS sequence"/>
</dbReference>
<evidence type="ECO:0000256" key="1">
    <source>
        <dbReference type="ARBA" id="ARBA00005054"/>
    </source>
</evidence>
<keyword evidence="3 4" id="KW-0658">Purine biosynthesis</keyword>
<dbReference type="InterPro" id="IPR002376">
    <property type="entry name" value="Formyl_transf_N"/>
</dbReference>